<dbReference type="EC" id="1.1.1.381" evidence="5"/>
<dbReference type="RefSeq" id="WP_150374407.1">
    <property type="nucleotide sequence ID" value="NZ_CP044067.1"/>
</dbReference>
<dbReference type="InterPro" id="IPR036291">
    <property type="entry name" value="NAD(P)-bd_dom_sf"/>
</dbReference>
<evidence type="ECO:0000256" key="2">
    <source>
        <dbReference type="ARBA" id="ARBA00023002"/>
    </source>
</evidence>
<comment type="catalytic activity">
    <reaction evidence="10">
        <text>3-hydroxypropanoate + NADP(+) = 3-oxopropanoate + NADPH + H(+)</text>
        <dbReference type="Rhea" id="RHEA:26438"/>
        <dbReference type="ChEBI" id="CHEBI:15378"/>
        <dbReference type="ChEBI" id="CHEBI:16510"/>
        <dbReference type="ChEBI" id="CHEBI:33190"/>
        <dbReference type="ChEBI" id="CHEBI:57783"/>
        <dbReference type="ChEBI" id="CHEBI:58349"/>
        <dbReference type="EC" id="1.1.1.298"/>
    </reaction>
</comment>
<dbReference type="OrthoDB" id="9810734at2"/>
<evidence type="ECO:0000256" key="6">
    <source>
        <dbReference type="ARBA" id="ARBA00044065"/>
    </source>
</evidence>
<dbReference type="SUPFAM" id="SSF51735">
    <property type="entry name" value="NAD(P)-binding Rossmann-fold domains"/>
    <property type="match status" value="1"/>
</dbReference>
<dbReference type="Proteomes" id="UP000322822">
    <property type="component" value="Chromosome 2"/>
</dbReference>
<evidence type="ECO:0000313" key="12">
    <source>
        <dbReference type="EMBL" id="QET04345.1"/>
    </source>
</evidence>
<accession>A0A5P2HA75</accession>
<protein>
    <recommendedName>
        <fullName evidence="6">NADP-dependent 3-hydroxy acid dehydrogenase YdfG</fullName>
        <ecNumber evidence="4">1.1.1.298</ecNumber>
        <ecNumber evidence="5">1.1.1.381</ecNumber>
    </recommendedName>
    <alternativeName>
        <fullName evidence="8">L-allo-threonine dehydrogenase</fullName>
    </alternativeName>
    <alternativeName>
        <fullName evidence="7">Malonic semialdehyde reductase</fullName>
    </alternativeName>
</protein>
<dbReference type="PANTHER" id="PTHR43086:SF3">
    <property type="entry name" value="NADP-DEPENDENT 3-HYDROXY ACID DEHYDROGENASE YDFG"/>
    <property type="match status" value="1"/>
</dbReference>
<keyword evidence="2" id="KW-0560">Oxidoreductase</keyword>
<dbReference type="EC" id="1.1.1.298" evidence="4"/>
<reference evidence="12 13" key="1">
    <citation type="submission" date="2019-09" db="EMBL/GenBank/DDBJ databases">
        <title>FDA dAtabase for Regulatory Grade micrObial Sequences (FDA-ARGOS): Supporting development and validation of Infectious Disease Dx tests.</title>
        <authorList>
            <person name="Sciortino C."/>
            <person name="Tallon L."/>
            <person name="Sadzewicz L."/>
            <person name="Vavikolanu K."/>
            <person name="Mehta A."/>
            <person name="Aluvathingal J."/>
            <person name="Nadendla S."/>
            <person name="Nandy P."/>
            <person name="Geyer C."/>
            <person name="Yan Y."/>
            <person name="Sichtig H."/>
        </authorList>
    </citation>
    <scope>NUCLEOTIDE SEQUENCE [LARGE SCALE GENOMIC DNA]</scope>
    <source>
        <strain evidence="12 13">FDAARGOS_664</strain>
    </source>
</reference>
<dbReference type="PRINTS" id="PR00081">
    <property type="entry name" value="GDHRDH"/>
</dbReference>
<evidence type="ECO:0000256" key="8">
    <source>
        <dbReference type="ARBA" id="ARBA00044349"/>
    </source>
</evidence>
<comment type="similarity">
    <text evidence="1 11">Belongs to the short-chain dehydrogenases/reductases (SDR) family.</text>
</comment>
<dbReference type="PIRSF" id="PIRSF000126">
    <property type="entry name" value="11-beta-HSD1"/>
    <property type="match status" value="1"/>
</dbReference>
<evidence type="ECO:0000256" key="7">
    <source>
        <dbReference type="ARBA" id="ARBA00044271"/>
    </source>
</evidence>
<evidence type="ECO:0000256" key="5">
    <source>
        <dbReference type="ARBA" id="ARBA00044059"/>
    </source>
</evidence>
<dbReference type="PRINTS" id="PR00080">
    <property type="entry name" value="SDRFAMILY"/>
</dbReference>
<evidence type="ECO:0000256" key="1">
    <source>
        <dbReference type="ARBA" id="ARBA00006484"/>
    </source>
</evidence>
<proteinExistence type="inferred from homology"/>
<dbReference type="Pfam" id="PF00106">
    <property type="entry name" value="adh_short"/>
    <property type="match status" value="1"/>
</dbReference>
<comment type="function">
    <text evidence="9">NADP-dependent dehydrogenase with broad substrate specificity acting on 3-hydroxy acids. Catalyzes the NADP-dependent oxidation of L-allo-threonine to L-2-amino-3-keto-butyrate, which is spontaneously decarboxylated into aminoacetone. Also acts on D-threonine, L-serine, D-serine, D-3-hydroxyisobutyrate, L-3-hydroxyisobutyrate, D-glycerate and L-glycerate. Able to catalyze the reduction of the malonic semialdehyde to 3-hydroxypropionic acid. YdfG is apparently supplementing RutE, the presumed malonic semialdehyde reductase involved in pyrimidine degradation since both are able to detoxify malonic semialdehyde.</text>
</comment>
<dbReference type="GO" id="GO:0035527">
    <property type="term" value="F:3-hydroxypropionate dehydrogenase (NADP+) activity"/>
    <property type="evidence" value="ECO:0007669"/>
    <property type="project" value="UniProtKB-EC"/>
</dbReference>
<evidence type="ECO:0000256" key="11">
    <source>
        <dbReference type="RuleBase" id="RU000363"/>
    </source>
</evidence>
<name>A0A5P2HA75_9BURK</name>
<gene>
    <name evidence="12" type="ORF">FOB72_19575</name>
</gene>
<dbReference type="EMBL" id="CP044067">
    <property type="protein sequence ID" value="QET04345.1"/>
    <property type="molecule type" value="Genomic_DNA"/>
</dbReference>
<dbReference type="Gene3D" id="3.40.50.720">
    <property type="entry name" value="NAD(P)-binding Rossmann-like Domain"/>
    <property type="match status" value="1"/>
</dbReference>
<evidence type="ECO:0000313" key="13">
    <source>
        <dbReference type="Proteomes" id="UP000322822"/>
    </source>
</evidence>
<evidence type="ECO:0000256" key="3">
    <source>
        <dbReference type="ARBA" id="ARBA00043812"/>
    </source>
</evidence>
<dbReference type="InterPro" id="IPR020904">
    <property type="entry name" value="Sc_DH/Rdtase_CS"/>
</dbReference>
<organism evidence="12 13">
    <name type="scientific">Cupriavidus pauculus</name>
    <dbReference type="NCBI Taxonomy" id="82633"/>
    <lineage>
        <taxon>Bacteria</taxon>
        <taxon>Pseudomonadati</taxon>
        <taxon>Pseudomonadota</taxon>
        <taxon>Betaproteobacteria</taxon>
        <taxon>Burkholderiales</taxon>
        <taxon>Burkholderiaceae</taxon>
        <taxon>Cupriavidus</taxon>
    </lineage>
</organism>
<dbReference type="CDD" id="cd05233">
    <property type="entry name" value="SDR_c"/>
    <property type="match status" value="1"/>
</dbReference>
<sequence>MPSQSVTALITGASSGIGAVYADRLAARGHDLLLVARNEARLRAQAQKLSSQYGVTVDILVADLNDPADLRKVEARLATDARIGMLVNNAGFGGAGTLAQSSVDDMERMIGVNVTAVMRLAYAAAPAFASRGAGTLVNIASIAAIAPEVLNGVYGGTKAFVLAFSRSLHKELAEKGVRVQVVLPGATGTEFWDIAGLPSSNLPESWVMTPQTLVDAALLDLDAGVFASIPSLQDETQWQAWEAAREVMMPNLSSRMAAPRYESADAHEG</sequence>
<evidence type="ECO:0000256" key="4">
    <source>
        <dbReference type="ARBA" id="ARBA00044050"/>
    </source>
</evidence>
<dbReference type="PANTHER" id="PTHR43086">
    <property type="entry name" value="VERY-LONG-CHAIN 3-OXOOACYL-COA REDUCTASE"/>
    <property type="match status" value="1"/>
</dbReference>
<comment type="catalytic activity">
    <reaction evidence="3">
        <text>L-allo-threonine + NADP(+) = aminoacetone + CO2 + NADPH</text>
        <dbReference type="Rhea" id="RHEA:43524"/>
        <dbReference type="ChEBI" id="CHEBI:16526"/>
        <dbReference type="ChEBI" id="CHEBI:57783"/>
        <dbReference type="ChEBI" id="CHEBI:58320"/>
        <dbReference type="ChEBI" id="CHEBI:58349"/>
        <dbReference type="ChEBI" id="CHEBI:58585"/>
        <dbReference type="EC" id="1.1.1.381"/>
    </reaction>
</comment>
<evidence type="ECO:0000256" key="9">
    <source>
        <dbReference type="ARBA" id="ARBA00045650"/>
    </source>
</evidence>
<dbReference type="AlphaFoldDB" id="A0A5P2HA75"/>
<evidence type="ECO:0000256" key="10">
    <source>
        <dbReference type="ARBA" id="ARBA00047274"/>
    </source>
</evidence>
<dbReference type="InterPro" id="IPR002347">
    <property type="entry name" value="SDR_fam"/>
</dbReference>
<dbReference type="PROSITE" id="PS00061">
    <property type="entry name" value="ADH_SHORT"/>
    <property type="match status" value="1"/>
</dbReference>